<evidence type="ECO:0000313" key="1">
    <source>
        <dbReference type="EMBL" id="KKM80077.1"/>
    </source>
</evidence>
<accession>A0A0F9NFD6</accession>
<gene>
    <name evidence="1" type="ORF">LCGC14_1343500</name>
</gene>
<protein>
    <submittedName>
        <fullName evidence="1">Uncharacterized protein</fullName>
    </submittedName>
</protein>
<organism evidence="1">
    <name type="scientific">marine sediment metagenome</name>
    <dbReference type="NCBI Taxonomy" id="412755"/>
    <lineage>
        <taxon>unclassified sequences</taxon>
        <taxon>metagenomes</taxon>
        <taxon>ecological metagenomes</taxon>
    </lineage>
</organism>
<sequence length="51" mass="6468">MKDAFEFTFDMPMQFKVMRRPSWWLKMQKWPLSWVLSAMLWCRLTRLREVK</sequence>
<name>A0A0F9NFD6_9ZZZZ</name>
<comment type="caution">
    <text evidence="1">The sequence shown here is derived from an EMBL/GenBank/DDBJ whole genome shotgun (WGS) entry which is preliminary data.</text>
</comment>
<dbReference type="EMBL" id="LAZR01008237">
    <property type="protein sequence ID" value="KKM80077.1"/>
    <property type="molecule type" value="Genomic_DNA"/>
</dbReference>
<reference evidence="1" key="1">
    <citation type="journal article" date="2015" name="Nature">
        <title>Complex archaea that bridge the gap between prokaryotes and eukaryotes.</title>
        <authorList>
            <person name="Spang A."/>
            <person name="Saw J.H."/>
            <person name="Jorgensen S.L."/>
            <person name="Zaremba-Niedzwiedzka K."/>
            <person name="Martijn J."/>
            <person name="Lind A.E."/>
            <person name="van Eijk R."/>
            <person name="Schleper C."/>
            <person name="Guy L."/>
            <person name="Ettema T.J."/>
        </authorList>
    </citation>
    <scope>NUCLEOTIDE SEQUENCE</scope>
</reference>
<proteinExistence type="predicted"/>
<dbReference type="AlphaFoldDB" id="A0A0F9NFD6"/>